<comment type="similarity">
    <text evidence="2">Belongs to the HAK/KUP transporter (TC 2.A.72.3) family.</text>
</comment>
<evidence type="ECO:0000313" key="13">
    <source>
        <dbReference type="EMBL" id="KAK7344631.1"/>
    </source>
</evidence>
<comment type="caution">
    <text evidence="13">The sequence shown here is derived from an EMBL/GenBank/DDBJ whole genome shotgun (WGS) entry which is preliminary data.</text>
</comment>
<keyword evidence="8" id="KW-0406">Ion transport</keyword>
<dbReference type="Pfam" id="PF22776">
    <property type="entry name" value="K_trans_C"/>
    <property type="match status" value="1"/>
</dbReference>
<dbReference type="GO" id="GO:0015079">
    <property type="term" value="F:potassium ion transmembrane transporter activity"/>
    <property type="evidence" value="ECO:0007669"/>
    <property type="project" value="InterPro"/>
</dbReference>
<keyword evidence="4" id="KW-0633">Potassium transport</keyword>
<dbReference type="InterPro" id="IPR053952">
    <property type="entry name" value="K_trans_C"/>
</dbReference>
<feature type="transmembrane region" description="Helical" evidence="10">
    <location>
        <begin position="20"/>
        <end position="42"/>
    </location>
</feature>
<dbReference type="InterPro" id="IPR053951">
    <property type="entry name" value="K_trans_N"/>
</dbReference>
<keyword evidence="6" id="KW-0630">Potassium</keyword>
<keyword evidence="5 10" id="KW-0812">Transmembrane</keyword>
<name>A0AAN9QS05_CANGL</name>
<evidence type="ECO:0000256" key="5">
    <source>
        <dbReference type="ARBA" id="ARBA00022692"/>
    </source>
</evidence>
<evidence type="ECO:0000256" key="9">
    <source>
        <dbReference type="ARBA" id="ARBA00023136"/>
    </source>
</evidence>
<dbReference type="EMBL" id="JAYMYQ010000003">
    <property type="protein sequence ID" value="KAK7344631.1"/>
    <property type="molecule type" value="Genomic_DNA"/>
</dbReference>
<evidence type="ECO:0000259" key="11">
    <source>
        <dbReference type="Pfam" id="PF02705"/>
    </source>
</evidence>
<feature type="transmembrane region" description="Helical" evidence="10">
    <location>
        <begin position="49"/>
        <end position="71"/>
    </location>
</feature>
<evidence type="ECO:0000256" key="3">
    <source>
        <dbReference type="ARBA" id="ARBA00022448"/>
    </source>
</evidence>
<organism evidence="13 14">
    <name type="scientific">Canavalia gladiata</name>
    <name type="common">Sword bean</name>
    <name type="synonym">Dolichos gladiatus</name>
    <dbReference type="NCBI Taxonomy" id="3824"/>
    <lineage>
        <taxon>Eukaryota</taxon>
        <taxon>Viridiplantae</taxon>
        <taxon>Streptophyta</taxon>
        <taxon>Embryophyta</taxon>
        <taxon>Tracheophyta</taxon>
        <taxon>Spermatophyta</taxon>
        <taxon>Magnoliopsida</taxon>
        <taxon>eudicotyledons</taxon>
        <taxon>Gunneridae</taxon>
        <taxon>Pentapetalae</taxon>
        <taxon>rosids</taxon>
        <taxon>fabids</taxon>
        <taxon>Fabales</taxon>
        <taxon>Fabaceae</taxon>
        <taxon>Papilionoideae</taxon>
        <taxon>50 kb inversion clade</taxon>
        <taxon>NPAAA clade</taxon>
        <taxon>indigoferoid/millettioid clade</taxon>
        <taxon>Phaseoleae</taxon>
        <taxon>Canavalia</taxon>
    </lineage>
</organism>
<dbReference type="InterPro" id="IPR003855">
    <property type="entry name" value="K+_transporter"/>
</dbReference>
<accession>A0AAN9QS05</accession>
<evidence type="ECO:0000256" key="10">
    <source>
        <dbReference type="SAM" id="Phobius"/>
    </source>
</evidence>
<sequence length="188" mass="21158">MILCIAVTAGFDNQNQIGNAYGTAIVIVMLVITFLMILIMILVWRCHWIFVLIFIGLSSILECTYFSAVLFEVNQGGWVPLAIAEAFLIIMSVWHCGTVKRYGFEIHSKVSMAWILGLGPNLGLICVPRFGLVYIELASGVPILFSHFITTLPTIHFVVVFVCVKYLPIYIVPEEERFLVKRIGPKNF</sequence>
<evidence type="ECO:0000256" key="7">
    <source>
        <dbReference type="ARBA" id="ARBA00022989"/>
    </source>
</evidence>
<keyword evidence="14" id="KW-1185">Reference proteome</keyword>
<gene>
    <name evidence="13" type="ORF">VNO77_14485</name>
</gene>
<keyword evidence="9 10" id="KW-0472">Membrane</keyword>
<reference evidence="13 14" key="1">
    <citation type="submission" date="2024-01" db="EMBL/GenBank/DDBJ databases">
        <title>The genomes of 5 underutilized Papilionoideae crops provide insights into root nodulation and disease resistanc.</title>
        <authorList>
            <person name="Jiang F."/>
        </authorList>
    </citation>
    <scope>NUCLEOTIDE SEQUENCE [LARGE SCALE GENOMIC DNA]</scope>
    <source>
        <strain evidence="13">LVBAO_FW01</strain>
        <tissue evidence="13">Leaves</tissue>
    </source>
</reference>
<evidence type="ECO:0000313" key="14">
    <source>
        <dbReference type="Proteomes" id="UP001367508"/>
    </source>
</evidence>
<feature type="transmembrane region" description="Helical" evidence="10">
    <location>
        <begin position="111"/>
        <end position="135"/>
    </location>
</feature>
<evidence type="ECO:0000256" key="2">
    <source>
        <dbReference type="ARBA" id="ARBA00008440"/>
    </source>
</evidence>
<protein>
    <submittedName>
        <fullName evidence="13">Uncharacterized protein</fullName>
    </submittedName>
</protein>
<evidence type="ECO:0000256" key="6">
    <source>
        <dbReference type="ARBA" id="ARBA00022958"/>
    </source>
</evidence>
<dbReference type="Pfam" id="PF02705">
    <property type="entry name" value="K_trans"/>
    <property type="match status" value="1"/>
</dbReference>
<dbReference type="AlphaFoldDB" id="A0AAN9QS05"/>
<dbReference type="GO" id="GO:0005886">
    <property type="term" value="C:plasma membrane"/>
    <property type="evidence" value="ECO:0007669"/>
    <property type="project" value="UniProtKB-SubCell"/>
</dbReference>
<proteinExistence type="inferred from homology"/>
<keyword evidence="7 10" id="KW-1133">Transmembrane helix</keyword>
<evidence type="ECO:0000256" key="8">
    <source>
        <dbReference type="ARBA" id="ARBA00023065"/>
    </source>
</evidence>
<keyword evidence="3" id="KW-0813">Transport</keyword>
<feature type="domain" description="K+ potassium transporter C-terminal" evidence="12">
    <location>
        <begin position="131"/>
        <end position="186"/>
    </location>
</feature>
<feature type="domain" description="K+ potassium transporter integral membrane" evidence="11">
    <location>
        <begin position="1"/>
        <end position="114"/>
    </location>
</feature>
<evidence type="ECO:0000256" key="1">
    <source>
        <dbReference type="ARBA" id="ARBA00004651"/>
    </source>
</evidence>
<evidence type="ECO:0000256" key="4">
    <source>
        <dbReference type="ARBA" id="ARBA00022538"/>
    </source>
</evidence>
<dbReference type="PANTHER" id="PTHR30540">
    <property type="entry name" value="OSMOTIC STRESS POTASSIUM TRANSPORTER"/>
    <property type="match status" value="1"/>
</dbReference>
<dbReference type="PANTHER" id="PTHR30540:SF95">
    <property type="entry name" value="POTASSIUM TRANSPORTER 10"/>
    <property type="match status" value="1"/>
</dbReference>
<dbReference type="Proteomes" id="UP001367508">
    <property type="component" value="Unassembled WGS sequence"/>
</dbReference>
<evidence type="ECO:0000259" key="12">
    <source>
        <dbReference type="Pfam" id="PF22776"/>
    </source>
</evidence>
<feature type="transmembrane region" description="Helical" evidence="10">
    <location>
        <begin position="77"/>
        <end position="99"/>
    </location>
</feature>
<comment type="subcellular location">
    <subcellularLocation>
        <location evidence="1">Cell membrane</location>
        <topology evidence="1">Multi-pass membrane protein</topology>
    </subcellularLocation>
</comment>